<dbReference type="PANTHER" id="PTHR36720">
    <property type="entry name" value="TAF RNA POLYMERASE I SUBUNIT A"/>
    <property type="match status" value="1"/>
</dbReference>
<reference evidence="1" key="1">
    <citation type="submission" date="2020-09" db="EMBL/GenBank/DDBJ databases">
        <title>Genome-Enabled Discovery of Anthraquinone Biosynthesis in Senna tora.</title>
        <authorList>
            <person name="Kang S.-H."/>
            <person name="Pandey R.P."/>
            <person name="Lee C.-M."/>
            <person name="Sim J.-S."/>
            <person name="Jeong J.-T."/>
            <person name="Choi B.-S."/>
            <person name="Jung M."/>
            <person name="Ginzburg D."/>
            <person name="Zhao K."/>
            <person name="Won S.Y."/>
            <person name="Oh T.-J."/>
            <person name="Yu Y."/>
            <person name="Kim N.-H."/>
            <person name="Lee O.R."/>
            <person name="Lee T.-H."/>
            <person name="Bashyal P."/>
            <person name="Kim T.-S."/>
            <person name="Lee W.-H."/>
            <person name="Kawkins C."/>
            <person name="Kim C.-K."/>
            <person name="Kim J.S."/>
            <person name="Ahn B.O."/>
            <person name="Rhee S.Y."/>
            <person name="Sohng J.K."/>
        </authorList>
    </citation>
    <scope>NUCLEOTIDE SEQUENCE</scope>
    <source>
        <tissue evidence="1">Leaf</tissue>
    </source>
</reference>
<evidence type="ECO:0000313" key="2">
    <source>
        <dbReference type="Proteomes" id="UP000634136"/>
    </source>
</evidence>
<dbReference type="OrthoDB" id="1899337at2759"/>
<dbReference type="Proteomes" id="UP000634136">
    <property type="component" value="Unassembled WGS sequence"/>
</dbReference>
<dbReference type="GO" id="GO:0006360">
    <property type="term" value="P:transcription by RNA polymerase I"/>
    <property type="evidence" value="ECO:0007669"/>
    <property type="project" value="InterPro"/>
</dbReference>
<keyword evidence="2" id="KW-1185">Reference proteome</keyword>
<dbReference type="EMBL" id="JAAIUW010000001">
    <property type="protein sequence ID" value="KAF7843635.1"/>
    <property type="molecule type" value="Genomic_DNA"/>
</dbReference>
<dbReference type="GO" id="GO:0000120">
    <property type="term" value="C:RNA polymerase I transcription regulator complex"/>
    <property type="evidence" value="ECO:0007669"/>
    <property type="project" value="InterPro"/>
</dbReference>
<sequence>MDSHAGDLKVEELEIVDSALVVHDCKKKLKRVSDNATREKLARRSILSATKPSHTLRLGPNNLRSEHRIRLRNILCRLVDQQNWEEASGVLSVYLQATVNDRSPSENQFKYSTLLELLKHVENNHNNPTRIKNIYDVWMRKNGPMKDWPAETRFAVHLEFILFCIKQGNVEEAHQAVLCLKQESGSDCDPMSNMVMGMAFYELWYSCIPKEFQWRNSDRSDSPGTSHLVGNKFSNPLGYSEWHNTVESHIGETMYKCDSDTSVLMDKKTSKNDGVDKGILVPMEVDVNDQREKSLPNFQPQGFYLDSEEHTGTGDSHINHKIHVQDVASLYALERLDSWLLPLHLPDHDSFVEFISMHKELLNDHYKDAVKHLHLALDLIPSVSAALVPLVQLLLMGGQVDEALSRLEKQCCRLSADALPFRLKAAVLEHFGSNNSLLTASYYEDTLNKDPTCSDSLAKLVKMYQNGDYSVKSLIEMIGLHLDATYAESNTWRMFALCFFVLSNNEEDGIFTRPSDNEDGHKEHHSSFYKYTPKMFTEGVLGKAWKLRCRWWLTRHFSHNMLKSEIEAGDKQLLTYKAASASYMYGKEFQYVVKAYSHLQKENDEDLICFLNKHKHNSQVLFGSFILRHYDLVKGHLLKLSGREIKACTGISPSKLEELKKLDCEATLKEERSKARNAPLPPISSQSYERKDENEESSFYAVVHGILIEHWMKSSTPLDCLAHSLNPRYYSYDWLSKDPRRVPPHQDSKLTVERIKCLKRYFPNSEDRRKVNIEFANFSDGREGFEDIDSLNDRSAMDAKTWWLVHGVHAPILQKIALKLLR</sequence>
<dbReference type="InterPro" id="IPR012337">
    <property type="entry name" value="RNaseH-like_sf"/>
</dbReference>
<name>A0A834XFR8_9FABA</name>
<dbReference type="SUPFAM" id="SSF53098">
    <property type="entry name" value="Ribonuclease H-like"/>
    <property type="match status" value="1"/>
</dbReference>
<gene>
    <name evidence="1" type="ORF">G2W53_000540</name>
</gene>
<dbReference type="Pfam" id="PF14929">
    <property type="entry name" value="TAF1_subA"/>
    <property type="match status" value="1"/>
</dbReference>
<proteinExistence type="predicted"/>
<evidence type="ECO:0000313" key="1">
    <source>
        <dbReference type="EMBL" id="KAF7843635.1"/>
    </source>
</evidence>
<accession>A0A834XFR8</accession>
<dbReference type="PANTHER" id="PTHR36720:SF1">
    <property type="entry name" value="TAF RNA POLYMERASE I SUBUNIT A"/>
    <property type="match status" value="1"/>
</dbReference>
<organism evidence="1 2">
    <name type="scientific">Senna tora</name>
    <dbReference type="NCBI Taxonomy" id="362788"/>
    <lineage>
        <taxon>Eukaryota</taxon>
        <taxon>Viridiplantae</taxon>
        <taxon>Streptophyta</taxon>
        <taxon>Embryophyta</taxon>
        <taxon>Tracheophyta</taxon>
        <taxon>Spermatophyta</taxon>
        <taxon>Magnoliopsida</taxon>
        <taxon>eudicotyledons</taxon>
        <taxon>Gunneridae</taxon>
        <taxon>Pentapetalae</taxon>
        <taxon>rosids</taxon>
        <taxon>fabids</taxon>
        <taxon>Fabales</taxon>
        <taxon>Fabaceae</taxon>
        <taxon>Caesalpinioideae</taxon>
        <taxon>Cassia clade</taxon>
        <taxon>Senna</taxon>
    </lineage>
</organism>
<comment type="caution">
    <text evidence="1">The sequence shown here is derived from an EMBL/GenBank/DDBJ whole genome shotgun (WGS) entry which is preliminary data.</text>
</comment>
<dbReference type="AlphaFoldDB" id="A0A834XFR8"/>
<protein>
    <submittedName>
        <fullName evidence="1">Uncharacterized protein</fullName>
    </submittedName>
</protein>
<dbReference type="InterPro" id="IPR039495">
    <property type="entry name" value="TAF1A"/>
</dbReference>